<dbReference type="PANTHER" id="PTHR43046:SF14">
    <property type="entry name" value="MUTT_NUDIX FAMILY PROTEIN"/>
    <property type="match status" value="1"/>
</dbReference>
<dbReference type="RefSeq" id="WP_089732134.1">
    <property type="nucleotide sequence ID" value="NZ_FNIA01000005.1"/>
</dbReference>
<proteinExistence type="predicted"/>
<evidence type="ECO:0000256" key="1">
    <source>
        <dbReference type="ARBA" id="ARBA00001946"/>
    </source>
</evidence>
<reference evidence="4 5" key="1">
    <citation type="submission" date="2016-10" db="EMBL/GenBank/DDBJ databases">
        <authorList>
            <person name="de Groot N.N."/>
        </authorList>
    </citation>
    <scope>NUCLEOTIDE SEQUENCE [LARGE SCALE GENOMIC DNA]</scope>
    <source>
        <strain evidence="5">EB21,IBRC-M 10013,KCTC 4048</strain>
    </source>
</reference>
<dbReference type="Pfam" id="PF00293">
    <property type="entry name" value="NUDIX"/>
    <property type="match status" value="1"/>
</dbReference>
<evidence type="ECO:0000313" key="4">
    <source>
        <dbReference type="EMBL" id="SDM65950.1"/>
    </source>
</evidence>
<dbReference type="Gene3D" id="3.90.79.10">
    <property type="entry name" value="Nucleoside Triphosphate Pyrophosphohydrolase"/>
    <property type="match status" value="1"/>
</dbReference>
<sequence length="194" mass="21561">MPPERINAAEVDRRLDRLHERYGEFPVAENREPLTTEQYADWTDDVDAYDYIGGAYCWIRRGETEAPSLSESMPDEAAADGDRVLLIMGRGVSHWGVPGGGIEDGETAEAAAEREVGEEVSIDCSVSDVLFVERVVGTHEETGSEVHLCYTFFEADYVDGEVAIQSGELNGACWFRELPADLHPAIEDRAHEWP</sequence>
<dbReference type="STRING" id="996166.SAMN05192554_105133"/>
<dbReference type="InterPro" id="IPR020476">
    <property type="entry name" value="Nudix_hydrolase"/>
</dbReference>
<evidence type="ECO:0000256" key="2">
    <source>
        <dbReference type="ARBA" id="ARBA00022801"/>
    </source>
</evidence>
<dbReference type="InterPro" id="IPR015797">
    <property type="entry name" value="NUDIX_hydrolase-like_dom_sf"/>
</dbReference>
<evidence type="ECO:0000313" key="5">
    <source>
        <dbReference type="Proteomes" id="UP000199370"/>
    </source>
</evidence>
<organism evidence="4 5">
    <name type="scientific">Haloarchaeobius iranensis</name>
    <dbReference type="NCBI Taxonomy" id="996166"/>
    <lineage>
        <taxon>Archaea</taxon>
        <taxon>Methanobacteriati</taxon>
        <taxon>Methanobacteriota</taxon>
        <taxon>Stenosarchaea group</taxon>
        <taxon>Halobacteria</taxon>
        <taxon>Halobacteriales</taxon>
        <taxon>Halorubellaceae</taxon>
        <taxon>Haloarchaeobius</taxon>
    </lineage>
</organism>
<dbReference type="Proteomes" id="UP000199370">
    <property type="component" value="Unassembled WGS sequence"/>
</dbReference>
<feature type="domain" description="Nudix hydrolase" evidence="3">
    <location>
        <begin position="50"/>
        <end position="194"/>
    </location>
</feature>
<dbReference type="EMBL" id="FNIA01000005">
    <property type="protein sequence ID" value="SDM65950.1"/>
    <property type="molecule type" value="Genomic_DNA"/>
</dbReference>
<dbReference type="AlphaFoldDB" id="A0A1G9V1J3"/>
<dbReference type="PRINTS" id="PR00502">
    <property type="entry name" value="NUDIXFAMILY"/>
</dbReference>
<dbReference type="OrthoDB" id="313151at2157"/>
<dbReference type="SUPFAM" id="SSF55811">
    <property type="entry name" value="Nudix"/>
    <property type="match status" value="1"/>
</dbReference>
<protein>
    <submittedName>
        <fullName evidence="4">ADP-ribose pyrophosphatase YjhB, NUDIX family</fullName>
    </submittedName>
</protein>
<comment type="cofactor">
    <cofactor evidence="1">
        <name>Mg(2+)</name>
        <dbReference type="ChEBI" id="CHEBI:18420"/>
    </cofactor>
</comment>
<name>A0A1G9V1J3_9EURY</name>
<dbReference type="PROSITE" id="PS51462">
    <property type="entry name" value="NUDIX"/>
    <property type="match status" value="1"/>
</dbReference>
<accession>A0A1G9V1J3</accession>
<keyword evidence="5" id="KW-1185">Reference proteome</keyword>
<keyword evidence="2" id="KW-0378">Hydrolase</keyword>
<dbReference type="InterPro" id="IPR000086">
    <property type="entry name" value="NUDIX_hydrolase_dom"/>
</dbReference>
<gene>
    <name evidence="4" type="ORF">SAMN05192554_105133</name>
</gene>
<dbReference type="GO" id="GO:0016787">
    <property type="term" value="F:hydrolase activity"/>
    <property type="evidence" value="ECO:0007669"/>
    <property type="project" value="UniProtKB-KW"/>
</dbReference>
<evidence type="ECO:0000259" key="3">
    <source>
        <dbReference type="PROSITE" id="PS51462"/>
    </source>
</evidence>
<dbReference type="PANTHER" id="PTHR43046">
    <property type="entry name" value="GDP-MANNOSE MANNOSYL HYDROLASE"/>
    <property type="match status" value="1"/>
</dbReference>